<dbReference type="AlphaFoldDB" id="C3Z171"/>
<dbReference type="EMBL" id="GG666571">
    <property type="protein sequence ID" value="EEN53770.1"/>
    <property type="molecule type" value="Genomic_DNA"/>
</dbReference>
<sequence length="371" mass="41144">MQLNKKVLDAIERMVVHKAKVGLQVHKAKVGLQVHKAKVGLQVHKAKVGLQVHKAKVGLQVHKAKVGLQVHKAKAELQVHEAKAGLQVHKAKVAEDGGCQHEGHEFKYLLVLEDIASSTTNLWPLRTTGLDEIGDILVKAYGSPKTVPISKAEAAALQYYLDRDKQRPGGTDWGHEVFRTLSAQEHNNVPFGLKDSSVESKRQTLNFQRKARSYSNVEGKLHKNGKLVMIQEDFKDIMRVYHDAASHPGITVVKRKLTESDTDSSDLEVAPAAFSTDLLKTVGCASLRGLHRGPSGQVDKWVIEEVDIPLQYEMIEADLVTNQLSLKLWNCVLEPMLEDLRPDYLGNKNDTGLHSIPDGVREVQRTVNTSS</sequence>
<gene>
    <name evidence="1" type="ORF">BRAFLDRAFT_77339</name>
</gene>
<reference evidence="1" key="1">
    <citation type="journal article" date="2008" name="Nature">
        <title>The amphioxus genome and the evolution of the chordate karyotype.</title>
        <authorList>
            <consortium name="US DOE Joint Genome Institute (JGI-PGF)"/>
            <person name="Putnam N.H."/>
            <person name="Butts T."/>
            <person name="Ferrier D.E.K."/>
            <person name="Furlong R.F."/>
            <person name="Hellsten U."/>
            <person name="Kawashima T."/>
            <person name="Robinson-Rechavi M."/>
            <person name="Shoguchi E."/>
            <person name="Terry A."/>
            <person name="Yu J.-K."/>
            <person name="Benito-Gutierrez E.L."/>
            <person name="Dubchak I."/>
            <person name="Garcia-Fernandez J."/>
            <person name="Gibson-Brown J.J."/>
            <person name="Grigoriev I.V."/>
            <person name="Horton A.C."/>
            <person name="de Jong P.J."/>
            <person name="Jurka J."/>
            <person name="Kapitonov V.V."/>
            <person name="Kohara Y."/>
            <person name="Kuroki Y."/>
            <person name="Lindquist E."/>
            <person name="Lucas S."/>
            <person name="Osoegawa K."/>
            <person name="Pennacchio L.A."/>
            <person name="Salamov A.A."/>
            <person name="Satou Y."/>
            <person name="Sauka-Spengler T."/>
            <person name="Schmutz J."/>
            <person name="Shin-I T."/>
            <person name="Toyoda A."/>
            <person name="Bronner-Fraser M."/>
            <person name="Fujiyama A."/>
            <person name="Holland L.Z."/>
            <person name="Holland P.W.H."/>
            <person name="Satoh N."/>
            <person name="Rokhsar D.S."/>
        </authorList>
    </citation>
    <scope>NUCLEOTIDE SEQUENCE [LARGE SCALE GENOMIC DNA]</scope>
    <source>
        <strain evidence="1">S238N-H82</strain>
        <tissue evidence="1">Testes</tissue>
    </source>
</reference>
<organism>
    <name type="scientific">Branchiostoma floridae</name>
    <name type="common">Florida lancelet</name>
    <name type="synonym">Amphioxus</name>
    <dbReference type="NCBI Taxonomy" id="7739"/>
    <lineage>
        <taxon>Eukaryota</taxon>
        <taxon>Metazoa</taxon>
        <taxon>Chordata</taxon>
        <taxon>Cephalochordata</taxon>
        <taxon>Leptocardii</taxon>
        <taxon>Amphioxiformes</taxon>
        <taxon>Branchiostomatidae</taxon>
        <taxon>Branchiostoma</taxon>
    </lineage>
</organism>
<evidence type="ECO:0000313" key="1">
    <source>
        <dbReference type="EMBL" id="EEN53770.1"/>
    </source>
</evidence>
<dbReference type="InParanoid" id="C3Z171"/>
<accession>C3Z171</accession>
<protein>
    <submittedName>
        <fullName evidence="1">Uncharacterized protein</fullName>
    </submittedName>
</protein>
<proteinExistence type="predicted"/>
<name>C3Z171_BRAFL</name>